<keyword evidence="2" id="KW-0479">Metal-binding</keyword>
<dbReference type="PATRIC" id="fig|269796.9.peg.507"/>
<evidence type="ECO:0000256" key="8">
    <source>
        <dbReference type="ARBA" id="ARBA00023211"/>
    </source>
</evidence>
<dbReference type="Pfam" id="PF01867">
    <property type="entry name" value="Cas_Cas1"/>
    <property type="match status" value="1"/>
</dbReference>
<dbReference type="AlphaFoldDB" id="Q2RX89"/>
<dbReference type="GO" id="GO:0043571">
    <property type="term" value="P:maintenance of CRISPR repeat elements"/>
    <property type="evidence" value="ECO:0007669"/>
    <property type="project" value="InterPro"/>
</dbReference>
<dbReference type="Gene3D" id="1.20.120.920">
    <property type="entry name" value="CRISPR-associated endonuclease Cas1, C-terminal domain"/>
    <property type="match status" value="1"/>
</dbReference>
<organism evidence="10 11">
    <name type="scientific">Rhodospirillum rubrum (strain ATCC 11170 / ATH 1.1.1 / DSM 467 / LMG 4362 / NCIMB 8255 / S1)</name>
    <dbReference type="NCBI Taxonomy" id="269796"/>
    <lineage>
        <taxon>Bacteria</taxon>
        <taxon>Pseudomonadati</taxon>
        <taxon>Pseudomonadota</taxon>
        <taxon>Alphaproteobacteria</taxon>
        <taxon>Rhodospirillales</taxon>
        <taxon>Rhodospirillaceae</taxon>
        <taxon>Rhodospirillum</taxon>
    </lineage>
</organism>
<dbReference type="GO" id="GO:0046872">
    <property type="term" value="F:metal ion binding"/>
    <property type="evidence" value="ECO:0007669"/>
    <property type="project" value="UniProtKB-KW"/>
</dbReference>
<dbReference type="KEGG" id="rru:Rru_A0451"/>
<dbReference type="PANTHER" id="PTHR34353">
    <property type="entry name" value="CRISPR-ASSOCIATED ENDONUCLEASE CAS1 1"/>
    <property type="match status" value="1"/>
</dbReference>
<keyword evidence="7" id="KW-0238">DNA-binding</keyword>
<dbReference type="Proteomes" id="UP000001929">
    <property type="component" value="Chromosome"/>
</dbReference>
<protein>
    <recommendedName>
        <fullName evidence="12">CRISPR-associated endonuclease Cas1</fullName>
    </recommendedName>
</protein>
<dbReference type="InterPro" id="IPR042206">
    <property type="entry name" value="CRISPR-assoc_Cas1_C"/>
</dbReference>
<dbReference type="InterPro" id="IPR050646">
    <property type="entry name" value="Cas1"/>
</dbReference>
<dbReference type="GO" id="GO:0016787">
    <property type="term" value="F:hydrolase activity"/>
    <property type="evidence" value="ECO:0007669"/>
    <property type="project" value="UniProtKB-KW"/>
</dbReference>
<evidence type="ECO:0000256" key="5">
    <source>
        <dbReference type="ARBA" id="ARBA00022842"/>
    </source>
</evidence>
<keyword evidence="4" id="KW-0378">Hydrolase</keyword>
<evidence type="ECO:0000256" key="7">
    <source>
        <dbReference type="ARBA" id="ARBA00023125"/>
    </source>
</evidence>
<keyword evidence="6" id="KW-0051">Antiviral defense</keyword>
<keyword evidence="11" id="KW-1185">Reference proteome</keyword>
<evidence type="ECO:0000256" key="3">
    <source>
        <dbReference type="ARBA" id="ARBA00022759"/>
    </source>
</evidence>
<sequence length="114" mass="12413">MLDFGYAVLRAVVGRCLHGAGLHRSLGLHHDNAENDGNLADDLLEPFRPAVDRLVLRIVAEAAPMDQQARRRLAEVADWPVAMGGEWVRLRTAVARVALSLRTVVEGGPARLEG</sequence>
<evidence type="ECO:0000313" key="11">
    <source>
        <dbReference type="Proteomes" id="UP000001929"/>
    </source>
</evidence>
<dbReference type="eggNOG" id="COG1518">
    <property type="taxonomic scope" value="Bacteria"/>
</dbReference>
<keyword evidence="1" id="KW-0540">Nuclease</keyword>
<name>Q2RX89_RHORT</name>
<proteinExistence type="predicted"/>
<keyword evidence="5" id="KW-0460">Magnesium</keyword>
<keyword evidence="3" id="KW-0255">Endonuclease</keyword>
<evidence type="ECO:0008006" key="12">
    <source>
        <dbReference type="Google" id="ProtNLM"/>
    </source>
</evidence>
<evidence type="ECO:0000256" key="1">
    <source>
        <dbReference type="ARBA" id="ARBA00022722"/>
    </source>
</evidence>
<dbReference type="GO" id="GO:0003677">
    <property type="term" value="F:DNA binding"/>
    <property type="evidence" value="ECO:0007669"/>
    <property type="project" value="UniProtKB-KW"/>
</dbReference>
<evidence type="ECO:0000256" key="9">
    <source>
        <dbReference type="ARBA" id="ARBA00038592"/>
    </source>
</evidence>
<evidence type="ECO:0000256" key="4">
    <source>
        <dbReference type="ARBA" id="ARBA00022801"/>
    </source>
</evidence>
<evidence type="ECO:0000313" key="10">
    <source>
        <dbReference type="EMBL" id="ABC21256.1"/>
    </source>
</evidence>
<comment type="subunit">
    <text evidence="9">Homodimer, forms a heterotetramer with a Cas2 homodimer.</text>
</comment>
<dbReference type="InterPro" id="IPR002729">
    <property type="entry name" value="CRISPR-assoc_Cas1"/>
</dbReference>
<gene>
    <name evidence="10" type="ordered locus">Rru_A0451</name>
</gene>
<evidence type="ECO:0000256" key="2">
    <source>
        <dbReference type="ARBA" id="ARBA00022723"/>
    </source>
</evidence>
<dbReference type="GO" id="GO:0051607">
    <property type="term" value="P:defense response to virus"/>
    <property type="evidence" value="ECO:0007669"/>
    <property type="project" value="UniProtKB-KW"/>
</dbReference>
<dbReference type="GO" id="GO:0004519">
    <property type="term" value="F:endonuclease activity"/>
    <property type="evidence" value="ECO:0007669"/>
    <property type="project" value="UniProtKB-KW"/>
</dbReference>
<reference evidence="10 11" key="1">
    <citation type="journal article" date="2011" name="Stand. Genomic Sci.">
        <title>Complete genome sequence of Rhodospirillum rubrum type strain (S1).</title>
        <authorList>
            <person name="Munk A.C."/>
            <person name="Copeland A."/>
            <person name="Lucas S."/>
            <person name="Lapidus A."/>
            <person name="Del Rio T.G."/>
            <person name="Barry K."/>
            <person name="Detter J.C."/>
            <person name="Hammon N."/>
            <person name="Israni S."/>
            <person name="Pitluck S."/>
            <person name="Brettin T."/>
            <person name="Bruce D."/>
            <person name="Han C."/>
            <person name="Tapia R."/>
            <person name="Gilna P."/>
            <person name="Schmutz J."/>
            <person name="Larimer F."/>
            <person name="Land M."/>
            <person name="Kyrpides N.C."/>
            <person name="Mavromatis K."/>
            <person name="Richardson P."/>
            <person name="Rohde M."/>
            <person name="Goker M."/>
            <person name="Klenk H.P."/>
            <person name="Zhang Y."/>
            <person name="Roberts G.P."/>
            <person name="Reslewic S."/>
            <person name="Schwartz D.C."/>
        </authorList>
    </citation>
    <scope>NUCLEOTIDE SEQUENCE [LARGE SCALE GENOMIC DNA]</scope>
    <source>
        <strain evidence="11">ATCC 11170 / ATH 1.1.1 / DSM 467 / LMG 4362 / NCIMB 8255 / S1</strain>
    </source>
</reference>
<dbReference type="HOGENOM" id="CLU_2119232_0_0_5"/>
<evidence type="ECO:0000256" key="6">
    <source>
        <dbReference type="ARBA" id="ARBA00023118"/>
    </source>
</evidence>
<dbReference type="EnsemblBacteria" id="ABC21256">
    <property type="protein sequence ID" value="ABC21256"/>
    <property type="gene ID" value="Rru_A0451"/>
</dbReference>
<dbReference type="EMBL" id="CP000230">
    <property type="protein sequence ID" value="ABC21256.1"/>
    <property type="molecule type" value="Genomic_DNA"/>
</dbReference>
<accession>Q2RX89</accession>
<dbReference type="PANTHER" id="PTHR34353:SF2">
    <property type="entry name" value="CRISPR-ASSOCIATED ENDONUCLEASE CAS1 1"/>
    <property type="match status" value="1"/>
</dbReference>
<dbReference type="STRING" id="269796.Rru_A0451"/>
<keyword evidence="8" id="KW-0464">Manganese</keyword>